<dbReference type="EMBL" id="JALLPJ020000257">
    <property type="protein sequence ID" value="KAL3797331.1"/>
    <property type="molecule type" value="Genomic_DNA"/>
</dbReference>
<keyword evidence="1" id="KW-1133">Transmembrane helix</keyword>
<protein>
    <submittedName>
        <fullName evidence="2">Uncharacterized protein</fullName>
    </submittedName>
</protein>
<keyword evidence="3" id="KW-1185">Reference proteome</keyword>
<evidence type="ECO:0000313" key="2">
    <source>
        <dbReference type="EMBL" id="KAL3797331.1"/>
    </source>
</evidence>
<dbReference type="PANTHER" id="PTHR21329">
    <property type="entry name" value="PHOSPHATIDYLINOSITOL N-ACETYLGLUCOSAMINYLTRANSFERASE SUBUNIT Q-RELATED"/>
    <property type="match status" value="1"/>
</dbReference>
<name>A0ABD3QCX5_9STRA</name>
<dbReference type="PANTHER" id="PTHR21329:SF3">
    <property type="entry name" value="PHOSPHATIDYLINOSITOL N-ACETYLGLUCOSAMINYLTRANSFERASE SUBUNIT Q"/>
    <property type="match status" value="1"/>
</dbReference>
<feature type="transmembrane region" description="Helical" evidence="1">
    <location>
        <begin position="467"/>
        <end position="485"/>
    </location>
</feature>
<dbReference type="AlphaFoldDB" id="A0ABD3QCX5"/>
<feature type="transmembrane region" description="Helical" evidence="1">
    <location>
        <begin position="378"/>
        <end position="407"/>
    </location>
</feature>
<evidence type="ECO:0000256" key="1">
    <source>
        <dbReference type="SAM" id="Phobius"/>
    </source>
</evidence>
<sequence>MATQNSTSRKDEILVWPCHNGPLSSTEEAASASAAIGWKHTTPNSQVNVVAGILSIKDGEATSLQRMSAAVKVLTDVALSTCSSNHCGKCASCVVSSLQILATDSLFLSSASVDGPNCSENKGPGRRQLILYNAKEANDWIREYGLQSGGLWEQILLEVGLSLRVMENLQTILESGESNVNAASLVADLSGIGFIRPDCSASHKCSCNSKDSDHTIDETMIMKRRWAAILNESLLYLHWNTGRDNSRQRKCLVCVGNHLIESDKARPHRLIPFVSLFRALTSNCSSNNIAIVGANSLTATKAATVLDFVLGILVGITFLISYDQIRNTIFIVWESHQLVWQQGLIWLLSNPFGVKMNRALTEQAILIVQSTLQHHEQVLLGVVSPCATVMIRSLGMLTIVFGSRFFFALSFDVLRLAFLHITILSKLFSKYLQLELSTLSSLWLLFRGKKRNVLRLRSDHLHYDHMQLLLGMLLFSMCIFLFTTVAMHHWFFAVMAAVWELVLCGVWLGYMGVESLFHIDKLLRNGHRNCGHAKLLNVSSDEGIIVMSGISKTLIEEYFNGSSPLNGATTEATITSRFTLKSTAAVVSRLSFSVTSDTDIVIGSLVSFHSSRLTKMIVFLPRIVVASTCQIVRCCMNTTRSMRQEASSE</sequence>
<dbReference type="Pfam" id="PF05024">
    <property type="entry name" value="Gpi1"/>
    <property type="match status" value="1"/>
</dbReference>
<organism evidence="2 3">
    <name type="scientific">Cyclotella atomus</name>
    <dbReference type="NCBI Taxonomy" id="382360"/>
    <lineage>
        <taxon>Eukaryota</taxon>
        <taxon>Sar</taxon>
        <taxon>Stramenopiles</taxon>
        <taxon>Ochrophyta</taxon>
        <taxon>Bacillariophyta</taxon>
        <taxon>Coscinodiscophyceae</taxon>
        <taxon>Thalassiosirophycidae</taxon>
        <taxon>Stephanodiscales</taxon>
        <taxon>Stephanodiscaceae</taxon>
        <taxon>Cyclotella</taxon>
    </lineage>
</organism>
<reference evidence="2 3" key="1">
    <citation type="submission" date="2024-10" db="EMBL/GenBank/DDBJ databases">
        <title>Updated reference genomes for cyclostephanoid diatoms.</title>
        <authorList>
            <person name="Roberts W.R."/>
            <person name="Alverson A.J."/>
        </authorList>
    </citation>
    <scope>NUCLEOTIDE SEQUENCE [LARGE SCALE GENOMIC DNA]</scope>
    <source>
        <strain evidence="2 3">AJA010-31</strain>
    </source>
</reference>
<evidence type="ECO:0000313" key="3">
    <source>
        <dbReference type="Proteomes" id="UP001530400"/>
    </source>
</evidence>
<dbReference type="Proteomes" id="UP001530400">
    <property type="component" value="Unassembled WGS sequence"/>
</dbReference>
<comment type="caution">
    <text evidence="2">The sequence shown here is derived from an EMBL/GenBank/DDBJ whole genome shotgun (WGS) entry which is preliminary data.</text>
</comment>
<feature type="transmembrane region" description="Helical" evidence="1">
    <location>
        <begin position="302"/>
        <end position="322"/>
    </location>
</feature>
<accession>A0ABD3QCX5</accession>
<feature type="transmembrane region" description="Helical" evidence="1">
    <location>
        <begin position="427"/>
        <end position="446"/>
    </location>
</feature>
<dbReference type="InterPro" id="IPR007720">
    <property type="entry name" value="PigQ/GPI1"/>
</dbReference>
<feature type="transmembrane region" description="Helical" evidence="1">
    <location>
        <begin position="491"/>
        <end position="513"/>
    </location>
</feature>
<keyword evidence="1" id="KW-0812">Transmembrane</keyword>
<gene>
    <name evidence="2" type="ORF">ACHAWO_005490</name>
</gene>
<keyword evidence="1" id="KW-0472">Membrane</keyword>
<proteinExistence type="predicted"/>